<comment type="caution">
    <text evidence="2">The sequence shown here is derived from an EMBL/GenBank/DDBJ whole genome shotgun (WGS) entry which is preliminary data.</text>
</comment>
<name>A0ABT9U646_PAEHA</name>
<evidence type="ECO:0000313" key="2">
    <source>
        <dbReference type="EMBL" id="MDQ0115100.1"/>
    </source>
</evidence>
<dbReference type="RefSeq" id="WP_307206470.1">
    <property type="nucleotide sequence ID" value="NZ_JAUSSU010000009.1"/>
</dbReference>
<dbReference type="EMBL" id="JAUSSU010000009">
    <property type="protein sequence ID" value="MDQ0115100.1"/>
    <property type="molecule type" value="Genomic_DNA"/>
</dbReference>
<protein>
    <submittedName>
        <fullName evidence="2">Uncharacterized protein</fullName>
    </submittedName>
</protein>
<sequence>MIKISVNFEQLKAMEKNKGQMERESGTLQNNIRSDRHLLEISTSADPASMAA</sequence>
<organism evidence="2 3">
    <name type="scientific">Paenibacillus harenae</name>
    <dbReference type="NCBI Taxonomy" id="306543"/>
    <lineage>
        <taxon>Bacteria</taxon>
        <taxon>Bacillati</taxon>
        <taxon>Bacillota</taxon>
        <taxon>Bacilli</taxon>
        <taxon>Bacillales</taxon>
        <taxon>Paenibacillaceae</taxon>
        <taxon>Paenibacillus</taxon>
    </lineage>
</organism>
<gene>
    <name evidence="2" type="ORF">J2T15_004557</name>
</gene>
<feature type="compositionally biased region" description="Basic and acidic residues" evidence="1">
    <location>
        <begin position="16"/>
        <end position="25"/>
    </location>
</feature>
<keyword evidence="3" id="KW-1185">Reference proteome</keyword>
<proteinExistence type="predicted"/>
<feature type="region of interest" description="Disordered" evidence="1">
    <location>
        <begin position="16"/>
        <end position="52"/>
    </location>
</feature>
<evidence type="ECO:0000313" key="3">
    <source>
        <dbReference type="Proteomes" id="UP001229346"/>
    </source>
</evidence>
<reference evidence="2 3" key="1">
    <citation type="submission" date="2023-07" db="EMBL/GenBank/DDBJ databases">
        <title>Sorghum-associated microbial communities from plants grown in Nebraska, USA.</title>
        <authorList>
            <person name="Schachtman D."/>
        </authorList>
    </citation>
    <scope>NUCLEOTIDE SEQUENCE [LARGE SCALE GENOMIC DNA]</scope>
    <source>
        <strain evidence="2 3">CC482</strain>
    </source>
</reference>
<accession>A0ABT9U646</accession>
<evidence type="ECO:0000256" key="1">
    <source>
        <dbReference type="SAM" id="MobiDB-lite"/>
    </source>
</evidence>
<dbReference type="Proteomes" id="UP001229346">
    <property type="component" value="Unassembled WGS sequence"/>
</dbReference>